<evidence type="ECO:0000256" key="1">
    <source>
        <dbReference type="SAM" id="MobiDB-lite"/>
    </source>
</evidence>
<feature type="compositionally biased region" description="Basic and acidic residues" evidence="1">
    <location>
        <begin position="131"/>
        <end position="145"/>
    </location>
</feature>
<comment type="caution">
    <text evidence="2">The sequence shown here is derived from an EMBL/GenBank/DDBJ whole genome shotgun (WGS) entry which is preliminary data.</text>
</comment>
<organism evidence="2 3">
    <name type="scientific">Aminobacter ciceronei</name>
    <dbReference type="NCBI Taxonomy" id="150723"/>
    <lineage>
        <taxon>Bacteria</taxon>
        <taxon>Pseudomonadati</taxon>
        <taxon>Pseudomonadota</taxon>
        <taxon>Alphaproteobacteria</taxon>
        <taxon>Hyphomicrobiales</taxon>
        <taxon>Phyllobacteriaceae</taxon>
        <taxon>Aminobacter</taxon>
    </lineage>
</organism>
<proteinExistence type="predicted"/>
<sequence length="244" mass="28425">MVGGVFAVSRRLFDHPFFANEPFTEREAWVWLLADAAWKPRQVRGRHGVVELQRGQLAHSTRFMAARWQWSEARVRRFLKRLKSDAMIDAQGDAQTTRITICKYNDYQKVSLPTDADNDAPGDGRSTRARRKEENIQSREEKEEPYGSSKKRGNRLPNDWQLAKDWADWAAGQGLSEFEIRREADKFRDYWLGIAGQRGVKLDWRVTWQNWVRKAVDTRQSRFGARPVRNAHGDLTNAFLFSRG</sequence>
<evidence type="ECO:0000313" key="3">
    <source>
        <dbReference type="Proteomes" id="UP000587524"/>
    </source>
</evidence>
<feature type="region of interest" description="Disordered" evidence="1">
    <location>
        <begin position="112"/>
        <end position="156"/>
    </location>
</feature>
<dbReference type="EMBL" id="JACJHZ010000043">
    <property type="protein sequence ID" value="MBA9023935.1"/>
    <property type="molecule type" value="Genomic_DNA"/>
</dbReference>
<accession>A0ABR6CFW9</accession>
<gene>
    <name evidence="2" type="ORF">HNQ97_005968</name>
</gene>
<dbReference type="RefSeq" id="WP_377907403.1">
    <property type="nucleotide sequence ID" value="NZ_JBHSPK010000009.1"/>
</dbReference>
<keyword evidence="3" id="KW-1185">Reference proteome</keyword>
<evidence type="ECO:0000313" key="2">
    <source>
        <dbReference type="EMBL" id="MBA9023935.1"/>
    </source>
</evidence>
<dbReference type="Proteomes" id="UP000587524">
    <property type="component" value="Unassembled WGS sequence"/>
</dbReference>
<reference evidence="2 3" key="1">
    <citation type="submission" date="2020-08" db="EMBL/GenBank/DDBJ databases">
        <title>Genomic Encyclopedia of Type Strains, Phase IV (KMG-IV): sequencing the most valuable type-strain genomes for metagenomic binning, comparative biology and taxonomic classification.</title>
        <authorList>
            <person name="Goeker M."/>
        </authorList>
    </citation>
    <scope>NUCLEOTIDE SEQUENCE [LARGE SCALE GENOMIC DNA]</scope>
    <source>
        <strain evidence="2 3">DSM 17455</strain>
    </source>
</reference>
<protein>
    <submittedName>
        <fullName evidence="2">Uncharacterized protein</fullName>
    </submittedName>
</protein>
<name>A0ABR6CFW9_9HYPH</name>